<gene>
    <name evidence="1" type="ORF">ARMSODRAFT_342094</name>
</gene>
<evidence type="ECO:0000313" key="2">
    <source>
        <dbReference type="Proteomes" id="UP000218334"/>
    </source>
</evidence>
<dbReference type="Proteomes" id="UP000218334">
    <property type="component" value="Unassembled WGS sequence"/>
</dbReference>
<proteinExistence type="predicted"/>
<keyword evidence="2" id="KW-1185">Reference proteome</keyword>
<organism evidence="1 2">
    <name type="scientific">Armillaria solidipes</name>
    <dbReference type="NCBI Taxonomy" id="1076256"/>
    <lineage>
        <taxon>Eukaryota</taxon>
        <taxon>Fungi</taxon>
        <taxon>Dikarya</taxon>
        <taxon>Basidiomycota</taxon>
        <taxon>Agaricomycotina</taxon>
        <taxon>Agaricomycetes</taxon>
        <taxon>Agaricomycetidae</taxon>
        <taxon>Agaricales</taxon>
        <taxon>Marasmiineae</taxon>
        <taxon>Physalacriaceae</taxon>
        <taxon>Armillaria</taxon>
    </lineage>
</organism>
<name>A0A2H3BL03_9AGAR</name>
<dbReference type="AlphaFoldDB" id="A0A2H3BL03"/>
<evidence type="ECO:0000313" key="1">
    <source>
        <dbReference type="EMBL" id="PBK66728.1"/>
    </source>
</evidence>
<reference evidence="2" key="1">
    <citation type="journal article" date="2017" name="Nat. Ecol. Evol.">
        <title>Genome expansion and lineage-specific genetic innovations in the forest pathogenic fungi Armillaria.</title>
        <authorList>
            <person name="Sipos G."/>
            <person name="Prasanna A.N."/>
            <person name="Walter M.C."/>
            <person name="O'Connor E."/>
            <person name="Balint B."/>
            <person name="Krizsan K."/>
            <person name="Kiss B."/>
            <person name="Hess J."/>
            <person name="Varga T."/>
            <person name="Slot J."/>
            <person name="Riley R."/>
            <person name="Boka B."/>
            <person name="Rigling D."/>
            <person name="Barry K."/>
            <person name="Lee J."/>
            <person name="Mihaltcheva S."/>
            <person name="LaButti K."/>
            <person name="Lipzen A."/>
            <person name="Waldron R."/>
            <person name="Moloney N.M."/>
            <person name="Sperisen C."/>
            <person name="Kredics L."/>
            <person name="Vagvoelgyi C."/>
            <person name="Patrignani A."/>
            <person name="Fitzpatrick D."/>
            <person name="Nagy I."/>
            <person name="Doyle S."/>
            <person name="Anderson J.B."/>
            <person name="Grigoriev I.V."/>
            <person name="Gueldener U."/>
            <person name="Muensterkoetter M."/>
            <person name="Nagy L.G."/>
        </authorList>
    </citation>
    <scope>NUCLEOTIDE SEQUENCE [LARGE SCALE GENOMIC DNA]</scope>
    <source>
        <strain evidence="2">28-4</strain>
    </source>
</reference>
<sequence length="68" mass="7612">MIGLTESVENGTQPLRPNSSAEFQTLFGSVRAAILGHLIPQLARQRNLRQINSKFRYSPILREAAEMS</sequence>
<protein>
    <submittedName>
        <fullName evidence="1">Uncharacterized protein</fullName>
    </submittedName>
</protein>
<dbReference type="EMBL" id="KZ293439">
    <property type="protein sequence ID" value="PBK66728.1"/>
    <property type="molecule type" value="Genomic_DNA"/>
</dbReference>
<accession>A0A2H3BL03</accession>